<dbReference type="Gene3D" id="1.20.1250.20">
    <property type="entry name" value="MFS general substrate transporter like domains"/>
    <property type="match status" value="1"/>
</dbReference>
<feature type="transmembrane region" description="Helical" evidence="8">
    <location>
        <begin position="136"/>
        <end position="156"/>
    </location>
</feature>
<evidence type="ECO:0000256" key="8">
    <source>
        <dbReference type="SAM" id="Phobius"/>
    </source>
</evidence>
<keyword evidence="11" id="KW-1185">Reference proteome</keyword>
<keyword evidence="4 8" id="KW-0812">Transmembrane</keyword>
<feature type="transmembrane region" description="Helical" evidence="8">
    <location>
        <begin position="176"/>
        <end position="196"/>
    </location>
</feature>
<feature type="compositionally biased region" description="Basic and acidic residues" evidence="7">
    <location>
        <begin position="372"/>
        <end position="401"/>
    </location>
</feature>
<dbReference type="InterPro" id="IPR036259">
    <property type="entry name" value="MFS_trans_sf"/>
</dbReference>
<reference evidence="10" key="4">
    <citation type="journal article" date="2015" name="PLoS ONE">
        <title>Comprehensive Evaluation of Toxoplasma gondii VEG and Neospora caninum LIV Genomes with Tachyzoite Stage Transcriptome and Proteome Defines Novel Transcript Features.</title>
        <authorList>
            <person name="Ramaprasad A."/>
            <person name="Mourier T."/>
            <person name="Naeem R."/>
            <person name="Malas T.B."/>
            <person name="Moussa E."/>
            <person name="Panigrahi A."/>
            <person name="Vermont S.J."/>
            <person name="Otto T.D."/>
            <person name="Wastling J."/>
            <person name="Pain A."/>
        </authorList>
    </citation>
    <scope>NUCLEOTIDE SEQUENCE</scope>
    <source>
        <strain evidence="10">Liverpool</strain>
    </source>
</reference>
<dbReference type="AlphaFoldDB" id="F0VBP2"/>
<dbReference type="Proteomes" id="UP000007494">
    <property type="component" value="Chromosome IX"/>
</dbReference>
<dbReference type="InterPro" id="IPR002259">
    <property type="entry name" value="Eqnu_transpt"/>
</dbReference>
<dbReference type="Pfam" id="PF01733">
    <property type="entry name" value="Nucleoside_tran"/>
    <property type="match status" value="1"/>
</dbReference>
<feature type="transmembrane region" description="Helical" evidence="8">
    <location>
        <begin position="638"/>
        <end position="664"/>
    </location>
</feature>
<feature type="transmembrane region" description="Helical" evidence="8">
    <location>
        <begin position="203"/>
        <end position="225"/>
    </location>
</feature>
<feature type="transmembrane region" description="Helical" evidence="8">
    <location>
        <begin position="676"/>
        <end position="697"/>
    </location>
</feature>
<keyword evidence="5 8" id="KW-1133">Transmembrane helix</keyword>
<feature type="transmembrane region" description="Helical" evidence="8">
    <location>
        <begin position="302"/>
        <end position="324"/>
    </location>
</feature>
<proteinExistence type="inferred from homology"/>
<feature type="region of interest" description="Disordered" evidence="7">
    <location>
        <begin position="96"/>
        <end position="119"/>
    </location>
</feature>
<dbReference type="SUPFAM" id="SSF103473">
    <property type="entry name" value="MFS general substrate transporter"/>
    <property type="match status" value="1"/>
</dbReference>
<comment type="subcellular location">
    <subcellularLocation>
        <location evidence="1">Membrane</location>
        <topology evidence="1">Multi-pass membrane protein</topology>
    </subcellularLocation>
</comment>
<feature type="transmembrane region" description="Helical" evidence="8">
    <location>
        <begin position="530"/>
        <end position="553"/>
    </location>
</feature>
<name>F0VBP2_NEOCL</name>
<evidence type="ECO:0000256" key="3">
    <source>
        <dbReference type="ARBA" id="ARBA00022448"/>
    </source>
</evidence>
<dbReference type="EMBL" id="FR823385">
    <property type="protein sequence ID" value="CBZ51026.1"/>
    <property type="molecule type" value="Genomic_DNA"/>
</dbReference>
<keyword evidence="3" id="KW-0813">Transport</keyword>
<evidence type="ECO:0000313" key="11">
    <source>
        <dbReference type="Proteomes" id="UP000007494"/>
    </source>
</evidence>
<dbReference type="GeneID" id="13440012"/>
<feature type="transmembrane region" description="Helical" evidence="8">
    <location>
        <begin position="267"/>
        <end position="290"/>
    </location>
</feature>
<dbReference type="eggNOG" id="ENOG502T03I">
    <property type="taxonomic scope" value="Eukaryota"/>
</dbReference>
<accession>F0VBP2</accession>
<feature type="region of interest" description="Disordered" evidence="7">
    <location>
        <begin position="19"/>
        <end position="40"/>
    </location>
</feature>
<evidence type="ECO:0000256" key="5">
    <source>
        <dbReference type="ARBA" id="ARBA00022989"/>
    </source>
</evidence>
<feature type="region of interest" description="Disordered" evidence="7">
    <location>
        <begin position="372"/>
        <end position="409"/>
    </location>
</feature>
<reference evidence="9" key="1">
    <citation type="submission" date="2011-02" db="EMBL/GenBank/DDBJ databases">
        <authorList>
            <person name="Aslett M."/>
        </authorList>
    </citation>
    <scope>NUCLEOTIDE SEQUENCE</scope>
    <source>
        <strain evidence="9">Liverpool</strain>
    </source>
</reference>
<organism evidence="9 11">
    <name type="scientific">Neospora caninum (strain Liverpool)</name>
    <dbReference type="NCBI Taxonomy" id="572307"/>
    <lineage>
        <taxon>Eukaryota</taxon>
        <taxon>Sar</taxon>
        <taxon>Alveolata</taxon>
        <taxon>Apicomplexa</taxon>
        <taxon>Conoidasida</taxon>
        <taxon>Coccidia</taxon>
        <taxon>Eucoccidiorida</taxon>
        <taxon>Eimeriorina</taxon>
        <taxon>Sarcocystidae</taxon>
        <taxon>Neospora</taxon>
    </lineage>
</organism>
<dbReference type="RefSeq" id="XP_003881059.1">
    <property type="nucleotide sequence ID" value="XM_003881010.1"/>
</dbReference>
<dbReference type="InParanoid" id="F0VBP2"/>
<reference evidence="9" key="2">
    <citation type="submission" date="2011-03" db="EMBL/GenBank/DDBJ databases">
        <title>Comparative genomics and transcriptomics of Neospora caninum and Toxoplasma gondii.</title>
        <authorList>
            <person name="Reid A.J."/>
            <person name="Sohal A."/>
            <person name="Harris D."/>
            <person name="Quail M."/>
            <person name="Sanders M."/>
            <person name="Berriman M."/>
            <person name="Wastling J.M."/>
            <person name="Pain A."/>
        </authorList>
    </citation>
    <scope>NUCLEOTIDE SEQUENCE</scope>
    <source>
        <strain evidence="9">Liverpool</strain>
    </source>
</reference>
<feature type="transmembrane region" description="Helical" evidence="8">
    <location>
        <begin position="610"/>
        <end position="632"/>
    </location>
</feature>
<feature type="region of interest" description="Disordered" evidence="7">
    <location>
        <begin position="472"/>
        <end position="498"/>
    </location>
</feature>
<dbReference type="PANTHER" id="PTHR10332">
    <property type="entry name" value="EQUILIBRATIVE NUCLEOSIDE TRANSPORTER"/>
    <property type="match status" value="1"/>
</dbReference>
<dbReference type="EMBL" id="LN714484">
    <property type="protein sequence ID" value="CEL68331.1"/>
    <property type="molecule type" value="Genomic_DNA"/>
</dbReference>
<evidence type="ECO:0000313" key="9">
    <source>
        <dbReference type="EMBL" id="CBZ51026.1"/>
    </source>
</evidence>
<evidence type="ECO:0000256" key="6">
    <source>
        <dbReference type="ARBA" id="ARBA00023136"/>
    </source>
</evidence>
<dbReference type="VEuPathDB" id="ToxoDB:NCLIV_041010"/>
<dbReference type="GO" id="GO:0005337">
    <property type="term" value="F:nucleoside transmembrane transporter activity"/>
    <property type="evidence" value="ECO:0007669"/>
    <property type="project" value="InterPro"/>
</dbReference>
<feature type="transmembrane region" description="Helical" evidence="8">
    <location>
        <begin position="231"/>
        <end position="255"/>
    </location>
</feature>
<gene>
    <name evidence="10" type="ORF">BN1204_041010</name>
    <name evidence="9" type="ORF">NCLIV_041010</name>
</gene>
<evidence type="ECO:0000256" key="7">
    <source>
        <dbReference type="SAM" id="MobiDB-lite"/>
    </source>
</evidence>
<evidence type="ECO:0000313" key="10">
    <source>
        <dbReference type="EMBL" id="CEL68331.1"/>
    </source>
</evidence>
<comment type="similarity">
    <text evidence="2">Belongs to the SLC29A/ENT transporter (TC 2.A.57) family.</text>
</comment>
<protein>
    <submittedName>
        <fullName evidence="10">Nucleoside transporter protein</fullName>
    </submittedName>
</protein>
<evidence type="ECO:0000256" key="2">
    <source>
        <dbReference type="ARBA" id="ARBA00007965"/>
    </source>
</evidence>
<evidence type="ECO:0000256" key="1">
    <source>
        <dbReference type="ARBA" id="ARBA00004141"/>
    </source>
</evidence>
<evidence type="ECO:0000256" key="4">
    <source>
        <dbReference type="ARBA" id="ARBA00022692"/>
    </source>
</evidence>
<dbReference type="OrthoDB" id="46396at2759"/>
<dbReference type="PANTHER" id="PTHR10332:SF10">
    <property type="entry name" value="EQUILIBRATIVE NUCLEOSIDE TRANSPORTER 4"/>
    <property type="match status" value="1"/>
</dbReference>
<keyword evidence="6 8" id="KW-0472">Membrane</keyword>
<sequence>MAGLDALFLEDVDLDGPLRASAAGSSTPRSRGDSAVANQQDAHPPAFNKVAFLHCLTPPSLRSSSWSEGVEGQDDSSLCSKVLRKASSNLSLYRTSDGKESALGSSQSPGPRGPASGEPPCHGVETSCPFTARDHFAGFLTFLICGVCSLSCWQFLLSMTPYIEMTFFDSTPIGNSLLGVYQIGCICVQLVLMFIVDSMQPWIVIAAAIVDAGLAVLFPLVVTVAPNSSKAALMHVVSLLFGVSAGVICGGSIPVASAMPYNFIGSFSMGQGVAGILSFGVNLIFSTYLFDLGTTAGVSSMLWLVFGISAVISCISAGLLFFAVRQPWAARQLARYWEAKRGRRQGSRWAEIQRRWRCPAVERELPVIRNEAFVHDQGDQKGPTDPEKKRNSPRQSEKKSTTLDCDVDLSGHATQRREGACSVAVSFPASEVEFASTASKAQREESEVAEEKCPGTPSFVVGKGKHVGCSRVAGSNAQSEESRRGSAPAQAFSPGIDNELSVGSREGTECEVTLDAMNDERNWPSRGWRFFLRDSGVFLFCVFFNFFVTLNLFPRVGPIMWHYPGFAKNGPQYIILFGLFSIGDLCGKSIPDLAALFPRWGRWFTISEKMLLPVVLSRTLFAVFFLLGAYLVNAFFNAFALYVILILLLSVTSGWCATASMMYACASVKRFEEKEIVGPMSVLMLLVGIMTGVYSALAY</sequence>
<reference evidence="11" key="3">
    <citation type="journal article" date="2012" name="PLoS Pathog.">
        <title>Comparative genomics of the apicomplexan parasites Toxoplasma gondii and Neospora caninum: Coccidia differing in host range and transmission strategy.</title>
        <authorList>
            <person name="Reid A.J."/>
            <person name="Vermont S.J."/>
            <person name="Cotton J.A."/>
            <person name="Harris D."/>
            <person name="Hill-Cawthorne G.A."/>
            <person name="Konen-Waisman S."/>
            <person name="Latham S.M."/>
            <person name="Mourier T."/>
            <person name="Norton R."/>
            <person name="Quail M.A."/>
            <person name="Sanders M."/>
            <person name="Shanmugam D."/>
            <person name="Sohal A."/>
            <person name="Wasmuth J.D."/>
            <person name="Brunk B."/>
            <person name="Grigg M.E."/>
            <person name="Howard J.C."/>
            <person name="Parkinson J."/>
            <person name="Roos D.S."/>
            <person name="Trees A.J."/>
            <person name="Berriman M."/>
            <person name="Pain A."/>
            <person name="Wastling J.M."/>
        </authorList>
    </citation>
    <scope>NUCLEOTIDE SEQUENCE [LARGE SCALE GENOMIC DNA]</scope>
    <source>
        <strain evidence="11">Liverpool</strain>
    </source>
</reference>
<dbReference type="GO" id="GO:0005886">
    <property type="term" value="C:plasma membrane"/>
    <property type="evidence" value="ECO:0007669"/>
    <property type="project" value="TreeGrafter"/>
</dbReference>
<dbReference type="OMA" id="VMNSESA"/>